<dbReference type="AlphaFoldDB" id="A0A1M7R3W3"/>
<feature type="transmembrane region" description="Helical" evidence="1">
    <location>
        <begin position="267"/>
        <end position="286"/>
    </location>
</feature>
<reference evidence="2 3" key="1">
    <citation type="submission" date="2016-11" db="EMBL/GenBank/DDBJ databases">
        <authorList>
            <person name="Jaros S."/>
            <person name="Januszkiewicz K."/>
            <person name="Wedrychowicz H."/>
        </authorList>
    </citation>
    <scope>NUCLEOTIDE SEQUENCE [LARGE SCALE GENOMIC DNA]</scope>
    <source>
        <strain evidence="2 3">DSM 46144</strain>
    </source>
</reference>
<feature type="transmembrane region" description="Helical" evidence="1">
    <location>
        <begin position="306"/>
        <end position="327"/>
    </location>
</feature>
<feature type="transmembrane region" description="Helical" evidence="1">
    <location>
        <begin position="342"/>
        <end position="361"/>
    </location>
</feature>
<dbReference type="PANTHER" id="PTHR35982">
    <property type="entry name" value="AGAP005361-PA"/>
    <property type="match status" value="1"/>
</dbReference>
<keyword evidence="1" id="KW-0812">Transmembrane</keyword>
<feature type="transmembrane region" description="Helical" evidence="1">
    <location>
        <begin position="70"/>
        <end position="89"/>
    </location>
</feature>
<evidence type="ECO:0000313" key="2">
    <source>
        <dbReference type="EMBL" id="SHN39425.1"/>
    </source>
</evidence>
<name>A0A1M7R3W3_9ACTN</name>
<proteinExistence type="predicted"/>
<keyword evidence="3" id="KW-1185">Reference proteome</keyword>
<protein>
    <submittedName>
        <fullName evidence="2">Uncharacterized protein</fullName>
    </submittedName>
</protein>
<dbReference type="RefSeq" id="WP_073259627.1">
    <property type="nucleotide sequence ID" value="NZ_FRCS01000006.1"/>
</dbReference>
<feature type="transmembrane region" description="Helical" evidence="1">
    <location>
        <begin position="38"/>
        <end position="58"/>
    </location>
</feature>
<dbReference type="EMBL" id="FRCS01000006">
    <property type="protein sequence ID" value="SHN39425.1"/>
    <property type="molecule type" value="Genomic_DNA"/>
</dbReference>
<organism evidence="2 3">
    <name type="scientific">Cryptosporangium aurantiacum</name>
    <dbReference type="NCBI Taxonomy" id="134849"/>
    <lineage>
        <taxon>Bacteria</taxon>
        <taxon>Bacillati</taxon>
        <taxon>Actinomycetota</taxon>
        <taxon>Actinomycetes</taxon>
        <taxon>Cryptosporangiales</taxon>
        <taxon>Cryptosporangiaceae</taxon>
        <taxon>Cryptosporangium</taxon>
    </lineage>
</organism>
<dbReference type="STRING" id="134849.SAMN05443668_106276"/>
<feature type="transmembrane region" description="Helical" evidence="1">
    <location>
        <begin position="235"/>
        <end position="255"/>
    </location>
</feature>
<dbReference type="OrthoDB" id="5488443at2"/>
<keyword evidence="1" id="KW-0472">Membrane</keyword>
<evidence type="ECO:0000313" key="3">
    <source>
        <dbReference type="Proteomes" id="UP000184440"/>
    </source>
</evidence>
<feature type="transmembrane region" description="Helical" evidence="1">
    <location>
        <begin position="145"/>
        <end position="162"/>
    </location>
</feature>
<accession>A0A1M7R3W3</accession>
<sequence length="376" mass="41074">MSATCDEAAEQVTRDLGFDCHDVSPVVSVNDPFSLANWTMPVLELVIIAGAVFALVHAVRRFRAGDPVNLALWIASLIYLFVTEPPLYFPEWFGLDDRYGFIFAHNIFTVQFMWDRLPLYIIAIYPALSQLAYESVRVLGVFRHRGALIGSIAVAFVCQVYYEIFDQLGPQLQWWAWNDANDIVNHPALASVPMNSMLLFASVSFGVMTFLVVTLAGSKAADGGPRRGWSLTWRIALAGVLTPLSMALFGIPSAIFGGDTPNVTAQAWVLGVELGVLWLAGIWILITSVRRRGVEQIEPMTPFARIYPVVYLLSMAVLWLGALPAFLDADDGVTSNGTPIGSGWYTIACFAAAIAVLAALYTARRRSPVANPAPVG</sequence>
<evidence type="ECO:0000256" key="1">
    <source>
        <dbReference type="SAM" id="Phobius"/>
    </source>
</evidence>
<gene>
    <name evidence="2" type="ORF">SAMN05443668_106276</name>
</gene>
<keyword evidence="1" id="KW-1133">Transmembrane helix</keyword>
<dbReference type="PANTHER" id="PTHR35982:SF1">
    <property type="entry name" value="SPIROCYCLASE, AVEC FAMILY"/>
    <property type="match status" value="1"/>
</dbReference>
<dbReference type="Proteomes" id="UP000184440">
    <property type="component" value="Unassembled WGS sequence"/>
</dbReference>
<feature type="transmembrane region" description="Helical" evidence="1">
    <location>
        <begin position="117"/>
        <end position="133"/>
    </location>
</feature>
<feature type="transmembrane region" description="Helical" evidence="1">
    <location>
        <begin position="197"/>
        <end position="215"/>
    </location>
</feature>